<proteinExistence type="inferred from homology"/>
<evidence type="ECO:0000313" key="3">
    <source>
        <dbReference type="Proteomes" id="UP000095463"/>
    </source>
</evidence>
<protein>
    <recommendedName>
        <fullName evidence="4">Sugar kinase</fullName>
    </recommendedName>
</protein>
<dbReference type="InterPro" id="IPR036388">
    <property type="entry name" value="WH-like_DNA-bd_sf"/>
</dbReference>
<dbReference type="SUPFAM" id="SSF53067">
    <property type="entry name" value="Actin-like ATPase domain"/>
    <property type="match status" value="1"/>
</dbReference>
<dbReference type="InterPro" id="IPR043129">
    <property type="entry name" value="ATPase_NBD"/>
</dbReference>
<dbReference type="EMBL" id="LAJE02000236">
    <property type="protein sequence ID" value="OEO30042.1"/>
    <property type="molecule type" value="Genomic_DNA"/>
</dbReference>
<sequence>MAVKIADPLLMREINKYHVLETIRCHGQISRVEISERTLLSGTTVSAITGALIEEGLIEAIHTTPTNETLRGRPRVLLGLVRDAAFVIGVRISQALTTATLIDFRGETVASVQLPVRLARQPAEVIVDLIEDAMEECIGKSGVDRSRIKGIGIGIPGIVDPRSGRSYASSVFGEREIPIGTLLAERTGLPVKLEKPANLLALAESWFGYAQSVRSFGVVVLDQTASLGLWLEDDLQRGSSKLGPAFGHIKVGNEGMVCECGQHDCLNAHVGDAAMRRQARQELGEALDAAASYDLLDHLAGLAQAGDARGQRLIQRQAEKLGVGLSHIINLVNPAKIIVAVESQRYGEVIAPTVRAAAQANSFLTHFNSTELIFHTLDDQLWARGAAALMLRDIYSAPWNAA</sequence>
<comment type="caution">
    <text evidence="2">The sequence shown here is derived from an EMBL/GenBank/DDBJ whole genome shotgun (WGS) entry which is preliminary data.</text>
</comment>
<dbReference type="SUPFAM" id="SSF46785">
    <property type="entry name" value="Winged helix' DNA-binding domain"/>
    <property type="match status" value="1"/>
</dbReference>
<comment type="similarity">
    <text evidence="1">Belongs to the ROK (NagC/XylR) family.</text>
</comment>
<evidence type="ECO:0008006" key="4">
    <source>
        <dbReference type="Google" id="ProtNLM"/>
    </source>
</evidence>
<accession>A0A1E5XN62</accession>
<dbReference type="PANTHER" id="PTHR18964:SF149">
    <property type="entry name" value="BIFUNCTIONAL UDP-N-ACETYLGLUCOSAMINE 2-EPIMERASE_N-ACETYLMANNOSAMINE KINASE"/>
    <property type="match status" value="1"/>
</dbReference>
<dbReference type="PANTHER" id="PTHR18964">
    <property type="entry name" value="ROK (REPRESSOR, ORF, KINASE) FAMILY"/>
    <property type="match status" value="1"/>
</dbReference>
<dbReference type="Gene3D" id="3.30.420.40">
    <property type="match status" value="2"/>
</dbReference>
<dbReference type="InterPro" id="IPR036390">
    <property type="entry name" value="WH_DNA-bd_sf"/>
</dbReference>
<dbReference type="Pfam" id="PF00480">
    <property type="entry name" value="ROK"/>
    <property type="match status" value="1"/>
</dbReference>
<name>A0A1E5XN62_9HYPH</name>
<dbReference type="OrthoDB" id="9810372at2"/>
<keyword evidence="3" id="KW-1185">Reference proteome</keyword>
<gene>
    <name evidence="2" type="ORF">VW23_023190</name>
</gene>
<reference evidence="2 3" key="1">
    <citation type="journal article" date="2015" name="Genome Announc.">
        <title>Genome Assemblies of Three Soil-Associated Devosia species: D. insulae, D. limi, and D. soli.</title>
        <authorList>
            <person name="Hassan Y.I."/>
            <person name="Lepp D."/>
            <person name="Zhou T."/>
        </authorList>
    </citation>
    <scope>NUCLEOTIDE SEQUENCE [LARGE SCALE GENOMIC DNA]</scope>
    <source>
        <strain evidence="2 3">DS-56</strain>
    </source>
</reference>
<dbReference type="AlphaFoldDB" id="A0A1E5XN62"/>
<dbReference type="RefSeq" id="WP_069910736.1">
    <property type="nucleotide sequence ID" value="NZ_LAJE02000236.1"/>
</dbReference>
<dbReference type="InterPro" id="IPR000600">
    <property type="entry name" value="ROK"/>
</dbReference>
<dbReference type="Proteomes" id="UP000095463">
    <property type="component" value="Unassembled WGS sequence"/>
</dbReference>
<dbReference type="Pfam" id="PF13412">
    <property type="entry name" value="HTH_24"/>
    <property type="match status" value="1"/>
</dbReference>
<organism evidence="2 3">
    <name type="scientific">Devosia insulae DS-56</name>
    <dbReference type="NCBI Taxonomy" id="1116389"/>
    <lineage>
        <taxon>Bacteria</taxon>
        <taxon>Pseudomonadati</taxon>
        <taxon>Pseudomonadota</taxon>
        <taxon>Alphaproteobacteria</taxon>
        <taxon>Hyphomicrobiales</taxon>
        <taxon>Devosiaceae</taxon>
        <taxon>Devosia</taxon>
    </lineage>
</organism>
<evidence type="ECO:0000256" key="1">
    <source>
        <dbReference type="ARBA" id="ARBA00006479"/>
    </source>
</evidence>
<dbReference type="Gene3D" id="1.10.10.10">
    <property type="entry name" value="Winged helix-like DNA-binding domain superfamily/Winged helix DNA-binding domain"/>
    <property type="match status" value="1"/>
</dbReference>
<evidence type="ECO:0000313" key="2">
    <source>
        <dbReference type="EMBL" id="OEO30042.1"/>
    </source>
</evidence>